<proteinExistence type="predicted"/>
<feature type="signal peptide" evidence="1">
    <location>
        <begin position="1"/>
        <end position="20"/>
    </location>
</feature>
<keyword evidence="1" id="KW-0732">Signal</keyword>
<evidence type="ECO:0000313" key="3">
    <source>
        <dbReference type="Proteomes" id="UP000185728"/>
    </source>
</evidence>
<protein>
    <submittedName>
        <fullName evidence="2">Uncharacterized protein</fullName>
    </submittedName>
</protein>
<evidence type="ECO:0000313" key="2">
    <source>
        <dbReference type="EMBL" id="SIS90616.1"/>
    </source>
</evidence>
<keyword evidence="3" id="KW-1185">Reference proteome</keyword>
<reference evidence="2 3" key="1">
    <citation type="submission" date="2017-01" db="EMBL/GenBank/DDBJ databases">
        <authorList>
            <person name="Varghese N."/>
            <person name="Submissions S."/>
        </authorList>
    </citation>
    <scope>NUCLEOTIDE SEQUENCE [LARGE SCALE GENOMIC DNA]</scope>
    <source>
        <strain evidence="2 3">DSM 2061</strain>
    </source>
</reference>
<name>A0ABY1L1F3_9FLAO</name>
<evidence type="ECO:0000256" key="1">
    <source>
        <dbReference type="SAM" id="SignalP"/>
    </source>
</evidence>
<feature type="chain" id="PRO_5046917805" evidence="1">
    <location>
        <begin position="21"/>
        <end position="648"/>
    </location>
</feature>
<accession>A0ABY1L1F3</accession>
<gene>
    <name evidence="2" type="ORF">SAMN05421766_104791</name>
</gene>
<dbReference type="RefSeq" id="WP_139327710.1">
    <property type="nucleotide sequence ID" value="NZ_FTOB01000004.1"/>
</dbReference>
<dbReference type="Proteomes" id="UP000185728">
    <property type="component" value="Unassembled WGS sequence"/>
</dbReference>
<sequence>MNKNCTLYLLLLLGIFSAVAQNPKQRSIDYYAWNYPIIQATSNKIAFSIDEKPLTISAALIHGNGDKLVFLKSTEGKITLSSNLVTFLDLWSYQTTRIDEADIKVILTPEPSVFEISADKEKKGGKEEERYKGQLKLHSGIKIEITDAQGRLLHEKKLEDYNTLHSINVFENSAITSEKKALELTKAHFMENAEKYMAGANGSVSGPLHYKLVEYLQDLIDLRRKKKSLYVYTFKKKKGFDLSGIQASIEALKSLSDVAPGRNYQKEIEALLLPKIDFWREEISKYDSQDKKQVKVVWGLLANISGAYHALGEDEKALEVYQEIEKLDYRGSYKYLEQLPEEQMVKRKAFFGTDTPKSLDEVGFQGTHNPSYVHYKNFQVGLLGANRMEVAQSTLETRKKRAYLLGKILGHYQYLEELKRLGRKFSERGNADVGFEETDAYYVEVFNRAAKESEEIEFLDLSVLDEDEKIIASKISQDLIDFYNIYDKEISLNKESQDDWEEMQKILDKLLVVLHQWQGGEKDDKRALYKNIDLLADKMLLINNETIRSLPLLETLLEELSSEDKVSYGANPKLFKQLFKKYQKTYVSLFVADTSIGQYLHHSAHQFLKKELKVYYELYRADEDEIGAKHKNLHDDQRVANILSIFVK</sequence>
<organism evidence="2 3">
    <name type="scientific">Zobellia uliginosa</name>
    <dbReference type="NCBI Taxonomy" id="143224"/>
    <lineage>
        <taxon>Bacteria</taxon>
        <taxon>Pseudomonadati</taxon>
        <taxon>Bacteroidota</taxon>
        <taxon>Flavobacteriia</taxon>
        <taxon>Flavobacteriales</taxon>
        <taxon>Flavobacteriaceae</taxon>
        <taxon>Zobellia</taxon>
    </lineage>
</organism>
<comment type="caution">
    <text evidence="2">The sequence shown here is derived from an EMBL/GenBank/DDBJ whole genome shotgun (WGS) entry which is preliminary data.</text>
</comment>
<dbReference type="EMBL" id="FTOB01000004">
    <property type="protein sequence ID" value="SIS90616.1"/>
    <property type="molecule type" value="Genomic_DNA"/>
</dbReference>